<dbReference type="RefSeq" id="WP_188419639.1">
    <property type="nucleotide sequence ID" value="NZ_BMDP01000001.1"/>
</dbReference>
<reference evidence="1" key="2">
    <citation type="submission" date="2020-09" db="EMBL/GenBank/DDBJ databases">
        <authorList>
            <person name="Sun Q."/>
            <person name="Sedlacek I."/>
        </authorList>
    </citation>
    <scope>NUCLEOTIDE SEQUENCE</scope>
    <source>
        <strain evidence="1">CCM 7664</strain>
    </source>
</reference>
<evidence type="ECO:0000313" key="2">
    <source>
        <dbReference type="Proteomes" id="UP000627205"/>
    </source>
</evidence>
<organism evidence="1 2">
    <name type="scientific">Oxalicibacterium solurbis</name>
    <dbReference type="NCBI Taxonomy" id="69280"/>
    <lineage>
        <taxon>Bacteria</taxon>
        <taxon>Pseudomonadati</taxon>
        <taxon>Pseudomonadota</taxon>
        <taxon>Betaproteobacteria</taxon>
        <taxon>Burkholderiales</taxon>
        <taxon>Oxalobacteraceae</taxon>
        <taxon>Oxalicibacterium</taxon>
    </lineage>
</organism>
<reference evidence="1" key="1">
    <citation type="journal article" date="2014" name="Int. J. Syst. Evol. Microbiol.">
        <title>Complete genome sequence of Corynebacterium casei LMG S-19264T (=DSM 44701T), isolated from a smear-ripened cheese.</title>
        <authorList>
            <consortium name="US DOE Joint Genome Institute (JGI-PGF)"/>
            <person name="Walter F."/>
            <person name="Albersmeier A."/>
            <person name="Kalinowski J."/>
            <person name="Ruckert C."/>
        </authorList>
    </citation>
    <scope>NUCLEOTIDE SEQUENCE</scope>
    <source>
        <strain evidence="1">CCM 7664</strain>
    </source>
</reference>
<proteinExistence type="predicted"/>
<name>A0A8J3B2G8_9BURK</name>
<accession>A0A8J3B2G8</accession>
<evidence type="ECO:0000313" key="1">
    <source>
        <dbReference type="EMBL" id="GGI53594.1"/>
    </source>
</evidence>
<gene>
    <name evidence="1" type="ORF">GCM10011430_07680</name>
</gene>
<sequence>MSVIDKARGDRRIAALLQSVQQRTRLKFEKSDSEHWLSSVDGERAVIEYAGCRHPSAALAQELLTIELLLSGFRPIRLGISSVFEQEATPTFINVLNHELQRHKIYARFLALGFTPEQFQHDSDKDTFPYLQQVLMTEPDNIARIIPPFLMLLSPGGTLTLDAFQDLYDRFLRINTAWTKQLLTIEQLLKDWEQSESLDQTLTVRKILLTIEPKGNFSWFGFSDEKGFPDDGFYIDEAFSVRVVPDQAT</sequence>
<comment type="caution">
    <text evidence="1">The sequence shown here is derived from an EMBL/GenBank/DDBJ whole genome shotgun (WGS) entry which is preliminary data.</text>
</comment>
<dbReference type="Proteomes" id="UP000627205">
    <property type="component" value="Unassembled WGS sequence"/>
</dbReference>
<dbReference type="EMBL" id="BMDP01000001">
    <property type="protein sequence ID" value="GGI53594.1"/>
    <property type="molecule type" value="Genomic_DNA"/>
</dbReference>
<dbReference type="AlphaFoldDB" id="A0A8J3B2G8"/>
<keyword evidence="2" id="KW-1185">Reference proteome</keyword>
<protein>
    <submittedName>
        <fullName evidence="1">Uncharacterized protein</fullName>
    </submittedName>
</protein>